<dbReference type="GO" id="GO:0006421">
    <property type="term" value="P:asparaginyl-tRNA aminoacylation"/>
    <property type="evidence" value="ECO:0007669"/>
    <property type="project" value="TreeGrafter"/>
</dbReference>
<dbReference type="GO" id="GO:0004816">
    <property type="term" value="F:asparagine-tRNA ligase activity"/>
    <property type="evidence" value="ECO:0007669"/>
    <property type="project" value="TreeGrafter"/>
</dbReference>
<keyword evidence="6" id="KW-0648">Protein biosynthesis</keyword>
<evidence type="ECO:0000256" key="4">
    <source>
        <dbReference type="ARBA" id="ARBA00022741"/>
    </source>
</evidence>
<dbReference type="Pfam" id="PF00152">
    <property type="entry name" value="tRNA-synt_2"/>
    <property type="match status" value="1"/>
</dbReference>
<keyword evidence="2" id="KW-0436">Ligase</keyword>
<keyword evidence="5" id="KW-0067">ATP-binding</keyword>
<dbReference type="PANTHER" id="PTHR22594:SF34">
    <property type="entry name" value="ASPARAGINE--TRNA LIGASE, MITOCHONDRIAL-RELATED"/>
    <property type="match status" value="1"/>
</dbReference>
<dbReference type="GO" id="GO:0003676">
    <property type="term" value="F:nucleic acid binding"/>
    <property type="evidence" value="ECO:0007669"/>
    <property type="project" value="InterPro"/>
</dbReference>
<dbReference type="PRINTS" id="PR01042">
    <property type="entry name" value="TRNASYNTHASP"/>
</dbReference>
<dbReference type="Gene3D" id="3.30.930.10">
    <property type="entry name" value="Bira Bifunctional Protein, Domain 2"/>
    <property type="match status" value="1"/>
</dbReference>
<proteinExistence type="inferred from homology"/>
<dbReference type="InterPro" id="IPR038085">
    <property type="entry name" value="Rnp2-like_sf"/>
</dbReference>
<keyword evidence="3" id="KW-0819">tRNA processing</keyword>
<evidence type="ECO:0000313" key="9">
    <source>
        <dbReference type="Proteomes" id="UP000046393"/>
    </source>
</evidence>
<dbReference type="Pfam" id="PF01900">
    <property type="entry name" value="RNase_P_Rpp14"/>
    <property type="match status" value="1"/>
</dbReference>
<name>A0A158R575_9BILA</name>
<dbReference type="InterPro" id="IPR004365">
    <property type="entry name" value="NA-bd_OB_tRNA"/>
</dbReference>
<dbReference type="STRING" id="451379.A0A158R575"/>
<dbReference type="WBParaSite" id="SMUV_0000567101-mRNA-1">
    <property type="protein sequence ID" value="SMUV_0000567101-mRNA-1"/>
    <property type="gene ID" value="SMUV_0000567101"/>
</dbReference>
<protein>
    <submittedName>
        <fullName evidence="10">AA_TRNA_LIGASE_II domain-containing protein</fullName>
    </submittedName>
</protein>
<keyword evidence="7" id="KW-0030">Aminoacyl-tRNA synthetase</keyword>
<evidence type="ECO:0000256" key="2">
    <source>
        <dbReference type="ARBA" id="ARBA00022598"/>
    </source>
</evidence>
<dbReference type="GO" id="GO:0001682">
    <property type="term" value="P:tRNA 5'-leader removal"/>
    <property type="evidence" value="ECO:0007669"/>
    <property type="project" value="InterPro"/>
</dbReference>
<sequence>MSSVCTHGLSLTHVVSPGGCGSCAVDWFTGVFAGLCMLSYSKAVDVFHFMRRFYDDSLSDMNISIRKLFQAFNSSQTLINSLHSVSSLLGTEQPLEQVCVQGWVTKVHSKGKFMFIHLNDGRDANSLQIFVPNNVCKSVSVGSAVRVVGSWLKSVGRQQAMELVANEFVVLGPSLKHEVGHKYFKDKPYLKPKFAPFASLLRFRSKLYWTSNQFFQTRGFLHVDPPVITMNDCEGGGATFSVAVCWIFTLASNGSKFFDCDELFLPVSSQLHLESFISGIPKVYCIGSAFRAEKSLSRQHLAEFQMLEAEIGFINNLDQLCDFVESFVRVVVKDLKNDADLMLEYSGIKQEFCTSADSVEPLLLCMPKTKFPRMSFNEAKSLLKNYDMVVSGNSLTKEQELKLVHLCNSPVFVTYFPSAERPFYMSRTVDGKFAECFDLLTGIVGELAGGSLRETDPEKLRSRNCAKPLEWYIHLRECGQPPSGGFGIGVDRLLQSVLGLRNIKDTIAFPRCDFCGFFPFRYILMEILLSEHGQTVTDSAIYNALCKEIIEIYGDFGFAAAKTSLFVKVFDSETGVTIVRISAESCQRLLSSIPFVRSVNNNLAVLKVLFVGT</sequence>
<evidence type="ECO:0000259" key="8">
    <source>
        <dbReference type="PROSITE" id="PS50862"/>
    </source>
</evidence>
<dbReference type="PANTHER" id="PTHR22594">
    <property type="entry name" value="ASPARTYL/LYSYL-TRNA SYNTHETASE"/>
    <property type="match status" value="1"/>
</dbReference>
<dbReference type="SUPFAM" id="SSF50249">
    <property type="entry name" value="Nucleic acid-binding proteins"/>
    <property type="match status" value="1"/>
</dbReference>
<dbReference type="InterPro" id="IPR012340">
    <property type="entry name" value="NA-bd_OB-fold"/>
</dbReference>
<dbReference type="InterPro" id="IPR004364">
    <property type="entry name" value="Aa-tRNA-synt_II"/>
</dbReference>
<comment type="similarity">
    <text evidence="1">Belongs to the eukaryotic/archaeal RNase P protein component 2 family.</text>
</comment>
<dbReference type="Pfam" id="PF01336">
    <property type="entry name" value="tRNA_anti-codon"/>
    <property type="match status" value="1"/>
</dbReference>
<dbReference type="GO" id="GO:0005524">
    <property type="term" value="F:ATP binding"/>
    <property type="evidence" value="ECO:0007669"/>
    <property type="project" value="UniProtKB-KW"/>
</dbReference>
<evidence type="ECO:0000256" key="6">
    <source>
        <dbReference type="ARBA" id="ARBA00022917"/>
    </source>
</evidence>
<evidence type="ECO:0000313" key="10">
    <source>
        <dbReference type="WBParaSite" id="SMUV_0000567101-mRNA-1"/>
    </source>
</evidence>
<dbReference type="CDD" id="cd04318">
    <property type="entry name" value="EcAsnRS_like_N"/>
    <property type="match status" value="1"/>
</dbReference>
<dbReference type="Gene3D" id="2.40.50.140">
    <property type="entry name" value="Nucleic acid-binding proteins"/>
    <property type="match status" value="1"/>
</dbReference>
<dbReference type="SUPFAM" id="SSF55681">
    <property type="entry name" value="Class II aaRS and biotin synthetases"/>
    <property type="match status" value="1"/>
</dbReference>
<evidence type="ECO:0000256" key="5">
    <source>
        <dbReference type="ARBA" id="ARBA00022840"/>
    </source>
</evidence>
<dbReference type="InterPro" id="IPR045864">
    <property type="entry name" value="aa-tRNA-synth_II/BPL/LPL"/>
</dbReference>
<organism evidence="9 10">
    <name type="scientific">Syphacia muris</name>
    <dbReference type="NCBI Taxonomy" id="451379"/>
    <lineage>
        <taxon>Eukaryota</taxon>
        <taxon>Metazoa</taxon>
        <taxon>Ecdysozoa</taxon>
        <taxon>Nematoda</taxon>
        <taxon>Chromadorea</taxon>
        <taxon>Rhabditida</taxon>
        <taxon>Spirurina</taxon>
        <taxon>Oxyuridomorpha</taxon>
        <taxon>Oxyuroidea</taxon>
        <taxon>Oxyuridae</taxon>
        <taxon>Syphacia</taxon>
    </lineage>
</organism>
<evidence type="ECO:0000256" key="3">
    <source>
        <dbReference type="ARBA" id="ARBA00022694"/>
    </source>
</evidence>
<dbReference type="AlphaFoldDB" id="A0A158R575"/>
<evidence type="ECO:0000256" key="1">
    <source>
        <dbReference type="ARBA" id="ARBA00010800"/>
    </source>
</evidence>
<dbReference type="Gene3D" id="3.30.70.3250">
    <property type="entry name" value="Ribonuclease P, Pop5 subunit"/>
    <property type="match status" value="1"/>
</dbReference>
<dbReference type="SUPFAM" id="SSF160350">
    <property type="entry name" value="Rnp2-like"/>
    <property type="match status" value="1"/>
</dbReference>
<keyword evidence="9" id="KW-1185">Reference proteome</keyword>
<dbReference type="InterPro" id="IPR002759">
    <property type="entry name" value="Pop5/Rpp14/Rnp2-like"/>
</dbReference>
<dbReference type="PROSITE" id="PS50862">
    <property type="entry name" value="AA_TRNA_LIGASE_II"/>
    <property type="match status" value="1"/>
</dbReference>
<dbReference type="InterPro" id="IPR002312">
    <property type="entry name" value="Asp/Asn-tRNA-synth_IIb"/>
</dbReference>
<dbReference type="Proteomes" id="UP000046393">
    <property type="component" value="Unplaced"/>
</dbReference>
<keyword evidence="4" id="KW-0547">Nucleotide-binding</keyword>
<dbReference type="GO" id="GO:0030677">
    <property type="term" value="C:ribonuclease P complex"/>
    <property type="evidence" value="ECO:0007669"/>
    <property type="project" value="InterPro"/>
</dbReference>
<dbReference type="InterPro" id="IPR006195">
    <property type="entry name" value="aa-tRNA-synth_II"/>
</dbReference>
<accession>A0A158R575</accession>
<reference evidence="10" key="1">
    <citation type="submission" date="2016-04" db="UniProtKB">
        <authorList>
            <consortium name="WormBaseParasite"/>
        </authorList>
    </citation>
    <scope>IDENTIFICATION</scope>
</reference>
<evidence type="ECO:0000256" key="7">
    <source>
        <dbReference type="ARBA" id="ARBA00023146"/>
    </source>
</evidence>
<feature type="domain" description="Aminoacyl-transfer RNA synthetases class-II family profile" evidence="8">
    <location>
        <begin position="201"/>
        <end position="519"/>
    </location>
</feature>
<dbReference type="GO" id="GO:0005739">
    <property type="term" value="C:mitochondrion"/>
    <property type="evidence" value="ECO:0007669"/>
    <property type="project" value="TreeGrafter"/>
</dbReference>